<protein>
    <submittedName>
        <fullName evidence="1">Uncharacterized protein</fullName>
    </submittedName>
</protein>
<keyword evidence="2" id="KW-1185">Reference proteome</keyword>
<accession>A0ABR3JAV4</accession>
<dbReference type="Proteomes" id="UP001556367">
    <property type="component" value="Unassembled WGS sequence"/>
</dbReference>
<evidence type="ECO:0000313" key="2">
    <source>
        <dbReference type="Proteomes" id="UP001556367"/>
    </source>
</evidence>
<reference evidence="2" key="1">
    <citation type="submission" date="2024-06" db="EMBL/GenBank/DDBJ databases">
        <title>Multi-omics analyses provide insights into the biosynthesis of the anticancer antibiotic pleurotin in Hohenbuehelia grisea.</title>
        <authorList>
            <person name="Weaver J.A."/>
            <person name="Alberti F."/>
        </authorList>
    </citation>
    <scope>NUCLEOTIDE SEQUENCE [LARGE SCALE GENOMIC DNA]</scope>
    <source>
        <strain evidence="2">T-177</strain>
    </source>
</reference>
<organism evidence="1 2">
    <name type="scientific">Hohenbuehelia grisea</name>
    <dbReference type="NCBI Taxonomy" id="104357"/>
    <lineage>
        <taxon>Eukaryota</taxon>
        <taxon>Fungi</taxon>
        <taxon>Dikarya</taxon>
        <taxon>Basidiomycota</taxon>
        <taxon>Agaricomycotina</taxon>
        <taxon>Agaricomycetes</taxon>
        <taxon>Agaricomycetidae</taxon>
        <taxon>Agaricales</taxon>
        <taxon>Pleurotineae</taxon>
        <taxon>Pleurotaceae</taxon>
        <taxon>Hohenbuehelia</taxon>
    </lineage>
</organism>
<gene>
    <name evidence="1" type="ORF">HGRIS_006870</name>
</gene>
<name>A0ABR3JAV4_9AGAR</name>
<evidence type="ECO:0000313" key="1">
    <source>
        <dbReference type="EMBL" id="KAL0952620.1"/>
    </source>
</evidence>
<sequence length="125" mass="13470">MKPHTCNILTRSFALAATHPSTRSLQLVAREVTIRHVLCSSFGMALPELSIAGLVALAKLRATRYCGIELQQSGNISTCSLLLPPARNRSKATVHDRPLPNVTCDHIALGLAPISNATNRTQDDT</sequence>
<proteinExistence type="predicted"/>
<dbReference type="EMBL" id="JASNQZ010000010">
    <property type="protein sequence ID" value="KAL0952620.1"/>
    <property type="molecule type" value="Genomic_DNA"/>
</dbReference>
<comment type="caution">
    <text evidence="1">The sequence shown here is derived from an EMBL/GenBank/DDBJ whole genome shotgun (WGS) entry which is preliminary data.</text>
</comment>